<feature type="chain" id="PRO_5015586805" description="Peptidase S1 domain-containing protein" evidence="5">
    <location>
        <begin position="27"/>
        <end position="472"/>
    </location>
</feature>
<dbReference type="InterPro" id="IPR033116">
    <property type="entry name" value="TRYPSIN_SER"/>
</dbReference>
<comment type="caution">
    <text evidence="7">The sequence shown here is derived from an EMBL/GenBank/DDBJ whole genome shotgun (WGS) entry which is preliminary data.</text>
</comment>
<dbReference type="InterPro" id="IPR001254">
    <property type="entry name" value="Trypsin_dom"/>
</dbReference>
<dbReference type="PANTHER" id="PTHR24253">
    <property type="entry name" value="TRANSMEMBRANE PROTEASE SERINE"/>
    <property type="match status" value="1"/>
</dbReference>
<keyword evidence="4" id="KW-0812">Transmembrane</keyword>
<dbReference type="PROSITE" id="PS00134">
    <property type="entry name" value="TRYPSIN_HIS"/>
    <property type="match status" value="1"/>
</dbReference>
<dbReference type="InterPro" id="IPR001314">
    <property type="entry name" value="Peptidase_S1A"/>
</dbReference>
<evidence type="ECO:0000313" key="8">
    <source>
        <dbReference type="Proteomes" id="UP000238707"/>
    </source>
</evidence>
<protein>
    <recommendedName>
        <fullName evidence="6">Peptidase S1 domain-containing protein</fullName>
    </recommendedName>
</protein>
<dbReference type="PRINTS" id="PR00722">
    <property type="entry name" value="CHYMOTRYPSIN"/>
</dbReference>
<dbReference type="GO" id="GO:0004252">
    <property type="term" value="F:serine-type endopeptidase activity"/>
    <property type="evidence" value="ECO:0007669"/>
    <property type="project" value="InterPro"/>
</dbReference>
<keyword evidence="2" id="KW-0378">Hydrolase</keyword>
<keyword evidence="8" id="KW-1185">Reference proteome</keyword>
<keyword evidence="2" id="KW-0720">Serine protease</keyword>
<dbReference type="Proteomes" id="UP000238707">
    <property type="component" value="Unassembled WGS sequence"/>
</dbReference>
<keyword evidence="2" id="KW-0645">Protease</keyword>
<evidence type="ECO:0000256" key="4">
    <source>
        <dbReference type="SAM" id="Phobius"/>
    </source>
</evidence>
<dbReference type="InterPro" id="IPR018114">
    <property type="entry name" value="TRYPSIN_HIS"/>
</dbReference>
<feature type="signal peptide" evidence="5">
    <location>
        <begin position="1"/>
        <end position="26"/>
    </location>
</feature>
<evidence type="ECO:0000313" key="7">
    <source>
        <dbReference type="EMBL" id="PQJ60265.1"/>
    </source>
</evidence>
<evidence type="ECO:0000256" key="3">
    <source>
        <dbReference type="SAM" id="MobiDB-lite"/>
    </source>
</evidence>
<feature type="domain" description="Peptidase S1" evidence="6">
    <location>
        <begin position="32"/>
        <end position="330"/>
    </location>
</feature>
<dbReference type="InterPro" id="IPR009003">
    <property type="entry name" value="Peptidase_S1_PA"/>
</dbReference>
<keyword evidence="4" id="KW-0472">Membrane</keyword>
<dbReference type="InterPro" id="IPR043504">
    <property type="entry name" value="Peptidase_S1_PA_chymotrypsin"/>
</dbReference>
<dbReference type="GO" id="GO:0006508">
    <property type="term" value="P:proteolysis"/>
    <property type="evidence" value="ECO:0007669"/>
    <property type="project" value="UniProtKB-KW"/>
</dbReference>
<accession>A0A2S7VEB2</accession>
<proteinExistence type="predicted"/>
<keyword evidence="5" id="KW-0732">Signal</keyword>
<keyword evidence="1" id="KW-1015">Disulfide bond</keyword>
<gene>
    <name evidence="7" type="ORF">BTO10_12895</name>
</gene>
<evidence type="ECO:0000256" key="1">
    <source>
        <dbReference type="ARBA" id="ARBA00023157"/>
    </source>
</evidence>
<feature type="region of interest" description="Disordered" evidence="3">
    <location>
        <begin position="417"/>
        <end position="439"/>
    </location>
</feature>
<reference evidence="7 8" key="1">
    <citation type="submission" date="2016-12" db="EMBL/GenBank/DDBJ databases">
        <title>Diversity of luminous bacteria.</title>
        <authorList>
            <person name="Yoshizawa S."/>
            <person name="Kogure K."/>
        </authorList>
    </citation>
    <scope>NUCLEOTIDE SEQUENCE [LARGE SCALE GENOMIC DNA]</scope>
    <source>
        <strain evidence="7 8">LC2-408</strain>
    </source>
</reference>
<dbReference type="RefSeq" id="WP_181143979.1">
    <property type="nucleotide sequence ID" value="NZ_MSCI01000002.1"/>
</dbReference>
<dbReference type="PROSITE" id="PS00135">
    <property type="entry name" value="TRYPSIN_SER"/>
    <property type="match status" value="1"/>
</dbReference>
<sequence>MRFSSTHFKACFSALLFAVCSHSVFANGDLKINDGERIEAGEYPYFSALTYDHIVQDWPSVVNCGGVIIAGRYFLSATHCFAEGDDPNPWWDGKAPGHQFPKYLGYLVNANIVVGLEKIVSDNQKPEIFNQKLIISGAISQWGDKDWMYNKDIIVLDLEKYIKKDLLLDKAVYLGNYETMTLKQSARIMGFGSTRCLGGDCGLPQGDTDYLLQTTVSLEKDCGLTSNQIPTDFAWWPQSMDELVCSTSNKFSIVDNDVGYSNANHGDSGGPIVVEQNGIDLTYGVTHSGTIPAGNLESSTNRVVLYQAFTKNVNDQMAKFFDSWNGPTLIKVSEIGKVTTFAVQNLTSNPVHLLDDSSVYSSDNITVYPSSDCNREVAPFERCELTFTLDKDQDGLIELKTLKNTLTIAVKYEPASSSNENLKPLNPIEGSEVGGGEASGNGSGGGLSVYVLFFLLMTYFLRSSFAKLEDRK</sequence>
<dbReference type="Pfam" id="PF00089">
    <property type="entry name" value="Trypsin"/>
    <property type="match status" value="1"/>
</dbReference>
<keyword evidence="4" id="KW-1133">Transmembrane helix</keyword>
<evidence type="ECO:0000256" key="5">
    <source>
        <dbReference type="SAM" id="SignalP"/>
    </source>
</evidence>
<dbReference type="AlphaFoldDB" id="A0A2S7VEB2"/>
<feature type="transmembrane region" description="Helical" evidence="4">
    <location>
        <begin position="447"/>
        <end position="465"/>
    </location>
</feature>
<evidence type="ECO:0000256" key="2">
    <source>
        <dbReference type="RuleBase" id="RU363034"/>
    </source>
</evidence>
<dbReference type="EMBL" id="MSCI01000002">
    <property type="protein sequence ID" value="PQJ60265.1"/>
    <property type="molecule type" value="Genomic_DNA"/>
</dbReference>
<organism evidence="7 8">
    <name type="scientific">Vibrio chagasii</name>
    <dbReference type="NCBI Taxonomy" id="170679"/>
    <lineage>
        <taxon>Bacteria</taxon>
        <taxon>Pseudomonadati</taxon>
        <taxon>Pseudomonadota</taxon>
        <taxon>Gammaproteobacteria</taxon>
        <taxon>Vibrionales</taxon>
        <taxon>Vibrionaceae</taxon>
        <taxon>Vibrio</taxon>
    </lineage>
</organism>
<dbReference type="Gene3D" id="2.40.10.10">
    <property type="entry name" value="Trypsin-like serine proteases"/>
    <property type="match status" value="1"/>
</dbReference>
<dbReference type="SMART" id="SM00020">
    <property type="entry name" value="Tryp_SPc"/>
    <property type="match status" value="1"/>
</dbReference>
<evidence type="ECO:0000259" key="6">
    <source>
        <dbReference type="PROSITE" id="PS50240"/>
    </source>
</evidence>
<name>A0A2S7VEB2_9VIBR</name>
<dbReference type="PROSITE" id="PS50240">
    <property type="entry name" value="TRYPSIN_DOM"/>
    <property type="match status" value="1"/>
</dbReference>
<dbReference type="SUPFAM" id="SSF50494">
    <property type="entry name" value="Trypsin-like serine proteases"/>
    <property type="match status" value="1"/>
</dbReference>
<dbReference type="PANTHER" id="PTHR24253:SF153">
    <property type="entry name" value="SERINE PROTEASE HEPSIN"/>
    <property type="match status" value="1"/>
</dbReference>